<protein>
    <submittedName>
        <fullName evidence="2">Uncharacterized protein</fullName>
    </submittedName>
</protein>
<organism evidence="2 3">
    <name type="scientific">Leptomonas pyrrhocoris</name>
    <name type="common">Firebug parasite</name>
    <dbReference type="NCBI Taxonomy" id="157538"/>
    <lineage>
        <taxon>Eukaryota</taxon>
        <taxon>Discoba</taxon>
        <taxon>Euglenozoa</taxon>
        <taxon>Kinetoplastea</taxon>
        <taxon>Metakinetoplastina</taxon>
        <taxon>Trypanosomatida</taxon>
        <taxon>Trypanosomatidae</taxon>
        <taxon>Leishmaniinae</taxon>
        <taxon>Leptomonas</taxon>
    </lineage>
</organism>
<reference evidence="2 3" key="1">
    <citation type="submission" date="2015-07" db="EMBL/GenBank/DDBJ databases">
        <title>High-quality genome of monoxenous trypanosomatid Leptomonas pyrrhocoris.</title>
        <authorList>
            <person name="Flegontov P."/>
            <person name="Butenko A."/>
            <person name="Firsov S."/>
            <person name="Vlcek C."/>
            <person name="Logacheva M.D."/>
            <person name="Field M."/>
            <person name="Filatov D."/>
            <person name="Flegontova O."/>
            <person name="Gerasimov E."/>
            <person name="Jackson A.P."/>
            <person name="Kelly S."/>
            <person name="Opperdoes F."/>
            <person name="O'Reilly A."/>
            <person name="Votypka J."/>
            <person name="Yurchenko V."/>
            <person name="Lukes J."/>
        </authorList>
    </citation>
    <scope>NUCLEOTIDE SEQUENCE [LARGE SCALE GENOMIC DNA]</scope>
    <source>
        <strain evidence="2">H10</strain>
    </source>
</reference>
<proteinExistence type="predicted"/>
<evidence type="ECO:0000256" key="1">
    <source>
        <dbReference type="SAM" id="Phobius"/>
    </source>
</evidence>
<keyword evidence="1" id="KW-0812">Transmembrane</keyword>
<dbReference type="EMBL" id="LGTL01000013">
    <property type="protein sequence ID" value="KPA78532.1"/>
    <property type="molecule type" value="Genomic_DNA"/>
</dbReference>
<evidence type="ECO:0000313" key="2">
    <source>
        <dbReference type="EMBL" id="KPA78532.1"/>
    </source>
</evidence>
<dbReference type="RefSeq" id="XP_015656971.1">
    <property type="nucleotide sequence ID" value="XM_015804397.1"/>
</dbReference>
<sequence length="178" mass="20986">MTFPFGNNCFIKNTQVTCRHGWRCSLSLSLYIYTYSARSSVCLCRGVLCPRISAHLFYYYFFFVLVVICQLFLFNLFIIAISVFFSQCREKRLADLLFSFFLSYIYIFLTRDDYIDNCVLILAPHALQAPDLFYTHTSLFLLYFFRIVVFPCSCILLVSCVCQKELPPRYFELHQLST</sequence>
<gene>
    <name evidence="2" type="ORF">ABB37_06138</name>
</gene>
<dbReference type="VEuPathDB" id="TriTrypDB:LpyrH10_13_0830"/>
<dbReference type="AlphaFoldDB" id="A0A0N0VER4"/>
<accession>A0A0N0VER4</accession>
<name>A0A0N0VER4_LEPPY</name>
<feature type="transmembrane region" description="Helical" evidence="1">
    <location>
        <begin position="92"/>
        <end position="109"/>
    </location>
</feature>
<keyword evidence="1" id="KW-0472">Membrane</keyword>
<feature type="transmembrane region" description="Helical" evidence="1">
    <location>
        <begin position="57"/>
        <end position="85"/>
    </location>
</feature>
<feature type="transmembrane region" description="Helical" evidence="1">
    <location>
        <begin position="140"/>
        <end position="162"/>
    </location>
</feature>
<evidence type="ECO:0000313" key="3">
    <source>
        <dbReference type="Proteomes" id="UP000037923"/>
    </source>
</evidence>
<dbReference type="Proteomes" id="UP000037923">
    <property type="component" value="Unassembled WGS sequence"/>
</dbReference>
<comment type="caution">
    <text evidence="2">The sequence shown here is derived from an EMBL/GenBank/DDBJ whole genome shotgun (WGS) entry which is preliminary data.</text>
</comment>
<keyword evidence="1" id="KW-1133">Transmembrane helix</keyword>
<keyword evidence="3" id="KW-1185">Reference proteome</keyword>
<dbReference type="GeneID" id="26906427"/>